<dbReference type="EMBL" id="QWGR01000005">
    <property type="protein sequence ID" value="RIJ48211.1"/>
    <property type="molecule type" value="Genomic_DNA"/>
</dbReference>
<dbReference type="SMART" id="SM00363">
    <property type="entry name" value="S4"/>
    <property type="match status" value="1"/>
</dbReference>
<evidence type="ECO:0000256" key="4">
    <source>
        <dbReference type="PROSITE-ProRule" id="PRU00182"/>
    </source>
</evidence>
<organism evidence="6 7">
    <name type="scientific">Maribellus luteus</name>
    <dbReference type="NCBI Taxonomy" id="2305463"/>
    <lineage>
        <taxon>Bacteria</taxon>
        <taxon>Pseudomonadati</taxon>
        <taxon>Bacteroidota</taxon>
        <taxon>Bacteroidia</taxon>
        <taxon>Marinilabiliales</taxon>
        <taxon>Prolixibacteraceae</taxon>
        <taxon>Maribellus</taxon>
    </lineage>
</organism>
<protein>
    <submittedName>
        <fullName evidence="6">RNA-binding S4 domain-containing protein</fullName>
    </submittedName>
</protein>
<name>A0A399T250_9BACT</name>
<dbReference type="Pfam" id="PF01479">
    <property type="entry name" value="S4"/>
    <property type="match status" value="1"/>
</dbReference>
<dbReference type="InterPro" id="IPR002942">
    <property type="entry name" value="S4_RNA-bd"/>
</dbReference>
<keyword evidence="2 4" id="KW-0694">RNA-binding</keyword>
<evidence type="ECO:0000256" key="3">
    <source>
        <dbReference type="ARBA" id="ARBA00023125"/>
    </source>
</evidence>
<dbReference type="OrthoDB" id="9797176at2"/>
<dbReference type="GO" id="GO:0034605">
    <property type="term" value="P:cellular response to heat"/>
    <property type="evidence" value="ECO:0007669"/>
    <property type="project" value="InterPro"/>
</dbReference>
<dbReference type="CDD" id="cd00165">
    <property type="entry name" value="S4"/>
    <property type="match status" value="1"/>
</dbReference>
<dbReference type="PIRSF" id="PIRSF016821">
    <property type="entry name" value="HSP15"/>
    <property type="match status" value="1"/>
</dbReference>
<dbReference type="InterPro" id="IPR025708">
    <property type="entry name" value="HSP15"/>
</dbReference>
<evidence type="ECO:0000256" key="2">
    <source>
        <dbReference type="ARBA" id="ARBA00022884"/>
    </source>
</evidence>
<accession>A0A399T250</accession>
<comment type="similarity">
    <text evidence="1">Belongs to the HSP15 family.</text>
</comment>
<feature type="domain" description="RNA-binding S4" evidence="5">
    <location>
        <begin position="5"/>
        <end position="66"/>
    </location>
</feature>
<dbReference type="SUPFAM" id="SSF55174">
    <property type="entry name" value="Alpha-L RNA-binding motif"/>
    <property type="match status" value="1"/>
</dbReference>
<dbReference type="GO" id="GO:0003727">
    <property type="term" value="F:single-stranded RNA binding"/>
    <property type="evidence" value="ECO:0007669"/>
    <property type="project" value="InterPro"/>
</dbReference>
<dbReference type="GO" id="GO:0043023">
    <property type="term" value="F:ribosomal large subunit binding"/>
    <property type="evidence" value="ECO:0007669"/>
    <property type="project" value="InterPro"/>
</dbReference>
<sequence length="129" mass="15307">MAGGVRIDKWLWAVRIFKTRSQATEACRKGQVSVGDQQVKPSREIHKGETVKVRKSPITRWFKVLDLTEKRMGAKLVFDFAKDVTPQEELDLLEMQKHMRWSVRDRGTGRPTKKDRRDLDEFFDWWDEE</sequence>
<evidence type="ECO:0000256" key="1">
    <source>
        <dbReference type="ARBA" id="ARBA00008396"/>
    </source>
</evidence>
<dbReference type="Proteomes" id="UP000265926">
    <property type="component" value="Unassembled WGS sequence"/>
</dbReference>
<evidence type="ECO:0000259" key="5">
    <source>
        <dbReference type="SMART" id="SM00363"/>
    </source>
</evidence>
<gene>
    <name evidence="6" type="ORF">D1614_10790</name>
</gene>
<keyword evidence="7" id="KW-1185">Reference proteome</keyword>
<dbReference type="GO" id="GO:0003677">
    <property type="term" value="F:DNA binding"/>
    <property type="evidence" value="ECO:0007669"/>
    <property type="project" value="UniProtKB-KW"/>
</dbReference>
<keyword evidence="3" id="KW-0238">DNA-binding</keyword>
<evidence type="ECO:0000313" key="6">
    <source>
        <dbReference type="EMBL" id="RIJ48211.1"/>
    </source>
</evidence>
<dbReference type="RefSeq" id="WP_119437942.1">
    <property type="nucleotide sequence ID" value="NZ_QWGR01000005.1"/>
</dbReference>
<dbReference type="Gene3D" id="3.10.290.10">
    <property type="entry name" value="RNA-binding S4 domain"/>
    <property type="match status" value="1"/>
</dbReference>
<comment type="caution">
    <text evidence="6">The sequence shown here is derived from an EMBL/GenBank/DDBJ whole genome shotgun (WGS) entry which is preliminary data.</text>
</comment>
<evidence type="ECO:0000313" key="7">
    <source>
        <dbReference type="Proteomes" id="UP000265926"/>
    </source>
</evidence>
<dbReference type="AlphaFoldDB" id="A0A399T250"/>
<proteinExistence type="inferred from homology"/>
<dbReference type="InterPro" id="IPR036986">
    <property type="entry name" value="S4_RNA-bd_sf"/>
</dbReference>
<reference evidence="6 7" key="1">
    <citation type="submission" date="2018-08" db="EMBL/GenBank/DDBJ databases">
        <title>Pallidiluteibacterium maritimus gen. nov., sp. nov., isolated from coastal sediment.</title>
        <authorList>
            <person name="Zhou L.Y."/>
        </authorList>
    </citation>
    <scope>NUCLEOTIDE SEQUENCE [LARGE SCALE GENOMIC DNA]</scope>
    <source>
        <strain evidence="6 7">XSD2</strain>
    </source>
</reference>
<dbReference type="PROSITE" id="PS50889">
    <property type="entry name" value="S4"/>
    <property type="match status" value="1"/>
</dbReference>